<dbReference type="EMBL" id="QGTW01000010">
    <property type="protein sequence ID" value="PWW26626.1"/>
    <property type="molecule type" value="Genomic_DNA"/>
</dbReference>
<dbReference type="RefSeq" id="WP_110066199.1">
    <property type="nucleotide sequence ID" value="NZ_QGTW01000010.1"/>
</dbReference>
<dbReference type="InterPro" id="IPR011990">
    <property type="entry name" value="TPR-like_helical_dom_sf"/>
</dbReference>
<name>A0A2V2ZQN7_9BACI</name>
<dbReference type="Proteomes" id="UP000247150">
    <property type="component" value="Unassembled WGS sequence"/>
</dbReference>
<accession>A0A2V2ZQN7</accession>
<dbReference type="AlphaFoldDB" id="A0A2V2ZQN7"/>
<sequence length="427" mass="49679">MNTLYQQKEQANELRKNGLLEEALPLYQTLWESAQDKFNGAGLLHCLRKLRRFEEALPLAKELEKIHIGFDWCRREIIWTYIGGYLNRLTEKDTMGKTLNIANHILTLQPDDLAMQKVVFAVLKKAKQLKKMDIACEWVDKITPENIDSTPIKTERGDTGWSYQTIWYLHKIRCLIHQNLFKDAIDMVDFVLQNPNEKEKYFKRLKATALLKQGDIDEAEAILQFLCKARRVEWWLLYDYAMLISEKGEKTVALDYMYKAASSEKRLEGILGLILDAAKLSKELKRMEESFFHFQLVKLIREKNGWSIQEEILKELQELSTQHDFNSSVTFPEALKKCRSYWGANLTEPSRSMEKKNKRTSLSGVVKLAKEGAPYCFIHCNKESFYCLISDFPASPVDGMSVKFDAIQSYDKKKQKESWKAVNIISN</sequence>
<comment type="caution">
    <text evidence="1">The sequence shown here is derived from an EMBL/GenBank/DDBJ whole genome shotgun (WGS) entry which is preliminary data.</text>
</comment>
<protein>
    <recommendedName>
        <fullName evidence="3">Tetratricopeptide repeat protein</fullName>
    </recommendedName>
</protein>
<dbReference type="OrthoDB" id="1623656at2"/>
<dbReference type="Gene3D" id="1.25.40.10">
    <property type="entry name" value="Tetratricopeptide repeat domain"/>
    <property type="match status" value="1"/>
</dbReference>
<evidence type="ECO:0000313" key="2">
    <source>
        <dbReference type="Proteomes" id="UP000247150"/>
    </source>
</evidence>
<evidence type="ECO:0008006" key="3">
    <source>
        <dbReference type="Google" id="ProtNLM"/>
    </source>
</evidence>
<evidence type="ECO:0000313" key="1">
    <source>
        <dbReference type="EMBL" id="PWW26626.1"/>
    </source>
</evidence>
<reference evidence="1 2" key="1">
    <citation type="submission" date="2018-05" db="EMBL/GenBank/DDBJ databases">
        <title>Freshwater and sediment microbial communities from various areas in North America, analyzing microbe dynamics in response to fracking.</title>
        <authorList>
            <person name="Lamendella R."/>
        </authorList>
    </citation>
    <scope>NUCLEOTIDE SEQUENCE [LARGE SCALE GENOMIC DNA]</scope>
    <source>
        <strain evidence="1 2">15_TX</strain>
    </source>
</reference>
<organism evidence="1 2">
    <name type="scientific">Cytobacillus oceanisediminis</name>
    <dbReference type="NCBI Taxonomy" id="665099"/>
    <lineage>
        <taxon>Bacteria</taxon>
        <taxon>Bacillati</taxon>
        <taxon>Bacillota</taxon>
        <taxon>Bacilli</taxon>
        <taxon>Bacillales</taxon>
        <taxon>Bacillaceae</taxon>
        <taxon>Cytobacillus</taxon>
    </lineage>
</organism>
<proteinExistence type="predicted"/>
<gene>
    <name evidence="1" type="ORF">DFO73_110200</name>
</gene>
<dbReference type="SUPFAM" id="SSF48452">
    <property type="entry name" value="TPR-like"/>
    <property type="match status" value="1"/>
</dbReference>